<keyword evidence="2" id="KW-1185">Reference proteome</keyword>
<dbReference type="Proteomes" id="UP001058003">
    <property type="component" value="Chromosome"/>
</dbReference>
<dbReference type="EMBL" id="CP073767">
    <property type="protein sequence ID" value="UWZ57624.1"/>
    <property type="molecule type" value="Genomic_DNA"/>
</dbReference>
<dbReference type="KEGG" id="daur:Daura_16530"/>
<sequence length="79" mass="8636">MSSRTSVIAAFHHPAIARPRPRRTPTIHGAPPMPGRAHVIDGIDPVIHVPKRLTAMAILANAPTMVTRFPSVWTVRSRS</sequence>
<proteinExistence type="predicted"/>
<dbReference type="OrthoDB" id="4952043at2"/>
<gene>
    <name evidence="1" type="ORF">Daura_16530</name>
</gene>
<protein>
    <submittedName>
        <fullName evidence="1">Uncharacterized protein</fullName>
    </submittedName>
</protein>
<accession>A0A9Q9MI81</accession>
<organism evidence="1 2">
    <name type="scientific">Dactylosporangium aurantiacum</name>
    <dbReference type="NCBI Taxonomy" id="35754"/>
    <lineage>
        <taxon>Bacteria</taxon>
        <taxon>Bacillati</taxon>
        <taxon>Actinomycetota</taxon>
        <taxon>Actinomycetes</taxon>
        <taxon>Micromonosporales</taxon>
        <taxon>Micromonosporaceae</taxon>
        <taxon>Dactylosporangium</taxon>
    </lineage>
</organism>
<reference evidence="1" key="1">
    <citation type="submission" date="2021-04" db="EMBL/GenBank/DDBJ databases">
        <title>Dactylosporangium aurantiacum NRRL B-8018 full assembly.</title>
        <authorList>
            <person name="Hartkoorn R.C."/>
            <person name="Beaudoing E."/>
            <person name="Hot D."/>
        </authorList>
    </citation>
    <scope>NUCLEOTIDE SEQUENCE</scope>
    <source>
        <strain evidence="1">NRRL B-8018</strain>
    </source>
</reference>
<evidence type="ECO:0000313" key="2">
    <source>
        <dbReference type="Proteomes" id="UP001058003"/>
    </source>
</evidence>
<dbReference type="AlphaFoldDB" id="A0A9Q9MI81"/>
<dbReference type="RefSeq" id="WP_156089702.1">
    <property type="nucleotide sequence ID" value="NZ_CP073767.1"/>
</dbReference>
<evidence type="ECO:0000313" key="1">
    <source>
        <dbReference type="EMBL" id="UWZ57624.1"/>
    </source>
</evidence>
<name>A0A9Q9MI81_9ACTN</name>